<evidence type="ECO:0000313" key="3">
    <source>
        <dbReference type="Proteomes" id="UP000464954"/>
    </source>
</evidence>
<keyword evidence="3" id="KW-1185">Reference proteome</keyword>
<dbReference type="SMART" id="SM00710">
    <property type="entry name" value="PbH1"/>
    <property type="match status" value="7"/>
</dbReference>
<dbReference type="KEGG" id="taer:GT409_10285"/>
<sequence>MMNLNNTVGVFLAAGLLAGVHADVVYQDDFTGAAGVATATVPEIPPVGFEQKSFKTGLDGEGRLESSDPLAPTAGYRVKLGGAPLTDDLTLSEILFTVTMRTPTNDWIMIGFQENDFNGLLTTDANTGPVVQFNPGGTVILRGGTYSGGTNGNVSVPFRHIYANSEVITATMTYHIAEQTMDLVINGSVLTNGFALGHEFPVGVSSDPVVCWAQMQLRLQPSAADGGGYIDSLQVVSASSAYAAWAGGWGVDIGAETNDFDGDGLNNLYEYGLGGNPVDAADRGGDFEFETVNVDGTNQFRFVHPQLSRPNNGLNYFVQQNANLVSGLWTGNGCRIEGTNITGGILDFATNSVGMEDEQKYMRLFVAKTGSAEALRASILKGRPLPLICLKGAVHVSVADFGAVPDDGQDDRDAVVAAIEQARSLEGPVQIDFDPGIYDFFATTADFSMSSANAAVPLINCKNLVVDGHDAEILIHRQDVSFVWVWSSENLIVRNFSVDYDPLPFSQGIVQSIDTGNGSFLFGLQSGFPEPNDPFFASCDSWGMLKDASHPGRLKADCPSFFSYSDILAEGSGLFRVVLADAGRISNFEVGDPFVINGRSASIGRYGLSENITFDRITAYACPGSLFVGSRTSQLNVLNCSGQLKGNRLIVSGADGVHCQSARIGPWIENCDFEGLSDDCLNIYGLPVYILEQLSSTQMTVYARAPVLPGDRLVFFDPNAGQVLQDTTVVSFSGNTLTVADPVGALNIAPPGTPIDTRGWKIYDHAYNLDAIGNRFVYRNNTMHDGRRYGMLLKASYGLIENNVFEGLSRTGVVVENNINWPEGFWSQNLVIQNNRISECGYGNADPCALISSLKLTGFMDTPIQKNIYVLNNTFNAVSGPALELSGVSNLTALGNTFTSGSTSGPLITVQYSEDITLTNNVDEGRVEFN</sequence>
<dbReference type="Pfam" id="PF13229">
    <property type="entry name" value="Beta_helix"/>
    <property type="match status" value="1"/>
</dbReference>
<evidence type="ECO:0000259" key="1">
    <source>
        <dbReference type="Pfam" id="PF13229"/>
    </source>
</evidence>
<dbReference type="Gene3D" id="2.160.20.10">
    <property type="entry name" value="Single-stranded right-handed beta-helix, Pectin lyase-like"/>
    <property type="match status" value="2"/>
</dbReference>
<reference evidence="2 3" key="1">
    <citation type="submission" date="2020-01" db="EMBL/GenBank/DDBJ databases">
        <title>Ponticoccus aerotolerans gen. nov., sp. nov., an anaerobic bacterium and proposal of Ponticoccusceae fam. nov., Ponticoccusles ord. nov. and Ponticoccuse classis nov. in the phylum Kiritimatiellaeota.</title>
        <authorList>
            <person name="Zhou L.Y."/>
            <person name="Du Z.J."/>
        </authorList>
    </citation>
    <scope>NUCLEOTIDE SEQUENCE [LARGE SCALE GENOMIC DNA]</scope>
    <source>
        <strain evidence="2 3">S-5007</strain>
    </source>
</reference>
<dbReference type="EMBL" id="CP047593">
    <property type="protein sequence ID" value="QHI69820.1"/>
    <property type="molecule type" value="Genomic_DNA"/>
</dbReference>
<name>A0A6P1M5G1_9BACT</name>
<dbReference type="SUPFAM" id="SSF51126">
    <property type="entry name" value="Pectin lyase-like"/>
    <property type="match status" value="1"/>
</dbReference>
<gene>
    <name evidence="2" type="ORF">GT409_10285</name>
</gene>
<accession>A0A6P1M5G1</accession>
<dbReference type="InterPro" id="IPR039448">
    <property type="entry name" value="Beta_helix"/>
</dbReference>
<feature type="domain" description="Right handed beta helix" evidence="1">
    <location>
        <begin position="779"/>
        <end position="921"/>
    </location>
</feature>
<dbReference type="AlphaFoldDB" id="A0A6P1M5G1"/>
<dbReference type="RefSeq" id="WP_160629002.1">
    <property type="nucleotide sequence ID" value="NZ_CP047593.1"/>
</dbReference>
<evidence type="ECO:0000313" key="2">
    <source>
        <dbReference type="EMBL" id="QHI69820.1"/>
    </source>
</evidence>
<dbReference type="InterPro" id="IPR011050">
    <property type="entry name" value="Pectin_lyase_fold/virulence"/>
</dbReference>
<protein>
    <recommendedName>
        <fullName evidence="1">Right handed beta helix domain-containing protein</fullName>
    </recommendedName>
</protein>
<dbReference type="Proteomes" id="UP000464954">
    <property type="component" value="Chromosome"/>
</dbReference>
<dbReference type="InterPro" id="IPR006626">
    <property type="entry name" value="PbH1"/>
</dbReference>
<proteinExistence type="predicted"/>
<dbReference type="InterPro" id="IPR012334">
    <property type="entry name" value="Pectin_lyas_fold"/>
</dbReference>
<organism evidence="2 3">
    <name type="scientific">Tichowtungia aerotolerans</name>
    <dbReference type="NCBI Taxonomy" id="2697043"/>
    <lineage>
        <taxon>Bacteria</taxon>
        <taxon>Pseudomonadati</taxon>
        <taxon>Kiritimatiellota</taxon>
        <taxon>Tichowtungiia</taxon>
        <taxon>Tichowtungiales</taxon>
        <taxon>Tichowtungiaceae</taxon>
        <taxon>Tichowtungia</taxon>
    </lineage>
</organism>